<feature type="region of interest" description="Disordered" evidence="6">
    <location>
        <begin position="1"/>
        <end position="76"/>
    </location>
</feature>
<dbReference type="Proteomes" id="UP000242877">
    <property type="component" value="Unassembled WGS sequence"/>
</dbReference>
<dbReference type="OrthoDB" id="412109at2759"/>
<evidence type="ECO:0000313" key="8">
    <source>
        <dbReference type="Proteomes" id="UP000242877"/>
    </source>
</evidence>
<gene>
    <name evidence="7" type="ORF">AAP_05982</name>
</gene>
<accession>A0A167V4L3</accession>
<dbReference type="VEuPathDB" id="FungiDB:AAP_05982"/>
<keyword evidence="5" id="KW-0539">Nucleus</keyword>
<feature type="compositionally biased region" description="Basic residues" evidence="6">
    <location>
        <begin position="41"/>
        <end position="63"/>
    </location>
</feature>
<protein>
    <submittedName>
        <fullName evidence="7">Uncharacterized protein</fullName>
    </submittedName>
</protein>
<proteinExistence type="predicted"/>
<evidence type="ECO:0000256" key="6">
    <source>
        <dbReference type="SAM" id="MobiDB-lite"/>
    </source>
</evidence>
<keyword evidence="3" id="KW-0677">Repeat</keyword>
<dbReference type="InterPro" id="IPR038753">
    <property type="entry name" value="NFKBIL1"/>
</dbReference>
<evidence type="ECO:0000313" key="7">
    <source>
        <dbReference type="EMBL" id="KZZ87036.1"/>
    </source>
</evidence>
<comment type="caution">
    <text evidence="7">The sequence shown here is derived from an EMBL/GenBank/DDBJ whole genome shotgun (WGS) entry which is preliminary data.</text>
</comment>
<feature type="compositionally biased region" description="Acidic residues" evidence="6">
    <location>
        <begin position="1"/>
        <end position="10"/>
    </location>
</feature>
<dbReference type="PANTHER" id="PTHR15263:SF1">
    <property type="entry name" value="NF-KAPPA-B INHIBITOR-LIKE PROTEIN 1"/>
    <property type="match status" value="1"/>
</dbReference>
<evidence type="ECO:0000256" key="3">
    <source>
        <dbReference type="ARBA" id="ARBA00022737"/>
    </source>
</evidence>
<evidence type="ECO:0000256" key="4">
    <source>
        <dbReference type="ARBA" id="ARBA00023043"/>
    </source>
</evidence>
<organism evidence="7 8">
    <name type="scientific">Ascosphaera apis ARSEF 7405</name>
    <dbReference type="NCBI Taxonomy" id="392613"/>
    <lineage>
        <taxon>Eukaryota</taxon>
        <taxon>Fungi</taxon>
        <taxon>Dikarya</taxon>
        <taxon>Ascomycota</taxon>
        <taxon>Pezizomycotina</taxon>
        <taxon>Eurotiomycetes</taxon>
        <taxon>Eurotiomycetidae</taxon>
        <taxon>Onygenales</taxon>
        <taxon>Ascosphaeraceae</taxon>
        <taxon>Ascosphaera</taxon>
    </lineage>
</organism>
<dbReference type="GO" id="GO:0005634">
    <property type="term" value="C:nucleus"/>
    <property type="evidence" value="ECO:0007669"/>
    <property type="project" value="UniProtKB-SubCell"/>
</dbReference>
<dbReference type="EMBL" id="AZGZ01000040">
    <property type="protein sequence ID" value="KZZ87036.1"/>
    <property type="molecule type" value="Genomic_DNA"/>
</dbReference>
<sequence>MSSEAQPEEYETSRLHSTRFRFKSKPGEPYPQPQEDGSSKSSHRHRHRRHHRHHHHRHSRHRTPPTDDPPTIAPDDAFRESLFDAMADDEGASYWEGIYSQPIHTYERQWVRTEGDELRQMNDEEYAAYVRTEMWKKTREGMLAEREARQRQRRAWKREQERLDSLRRERNMFDKLMEESLKRGRERQSRKKEGEEWEDVWKKYTDSWERLNAHVSKTKTPDEQPDGEGNEKAELRNLIFWPVKTGKRKDISAEGVEAFFRHCPSMVGVDSPENFLAVLKAERVRWHPDKVQHRYGGLDVETHTMQSVTEVFQIIDRLWTEAREKEKK</sequence>
<keyword evidence="4" id="KW-0040">ANK repeat</keyword>
<dbReference type="PANTHER" id="PTHR15263">
    <property type="entry name" value="I-KAPPA-B-LIKE PROTEIN IKBL"/>
    <property type="match status" value="1"/>
</dbReference>
<evidence type="ECO:0000256" key="2">
    <source>
        <dbReference type="ARBA" id="ARBA00022553"/>
    </source>
</evidence>
<reference evidence="7 8" key="1">
    <citation type="journal article" date="2016" name="Genome Biol. Evol.">
        <title>Divergent and convergent evolution of fungal pathogenicity.</title>
        <authorList>
            <person name="Shang Y."/>
            <person name="Xiao G."/>
            <person name="Zheng P."/>
            <person name="Cen K."/>
            <person name="Zhan S."/>
            <person name="Wang C."/>
        </authorList>
    </citation>
    <scope>NUCLEOTIDE SEQUENCE [LARGE SCALE GENOMIC DNA]</scope>
    <source>
        <strain evidence="7 8">ARSEF 7405</strain>
    </source>
</reference>
<name>A0A167V4L3_9EURO</name>
<keyword evidence="2" id="KW-0597">Phosphoprotein</keyword>
<evidence type="ECO:0000256" key="5">
    <source>
        <dbReference type="ARBA" id="ARBA00023242"/>
    </source>
</evidence>
<dbReference type="AlphaFoldDB" id="A0A167V4L3"/>
<comment type="subcellular location">
    <subcellularLocation>
        <location evidence="1">Nucleus</location>
    </subcellularLocation>
</comment>
<dbReference type="GO" id="GO:0043124">
    <property type="term" value="P:negative regulation of canonical NF-kappaB signal transduction"/>
    <property type="evidence" value="ECO:0007669"/>
    <property type="project" value="InterPro"/>
</dbReference>
<keyword evidence="8" id="KW-1185">Reference proteome</keyword>
<evidence type="ECO:0000256" key="1">
    <source>
        <dbReference type="ARBA" id="ARBA00004123"/>
    </source>
</evidence>